<dbReference type="EMBL" id="JARIHO010000114">
    <property type="protein sequence ID" value="KAJ7302585.1"/>
    <property type="molecule type" value="Genomic_DNA"/>
</dbReference>
<reference evidence="1" key="1">
    <citation type="submission" date="2023-03" db="EMBL/GenBank/DDBJ databases">
        <title>Massive genome expansion in bonnet fungi (Mycena s.s.) driven by repeated elements and novel gene families across ecological guilds.</title>
        <authorList>
            <consortium name="Lawrence Berkeley National Laboratory"/>
            <person name="Harder C.B."/>
            <person name="Miyauchi S."/>
            <person name="Viragh M."/>
            <person name="Kuo A."/>
            <person name="Thoen E."/>
            <person name="Andreopoulos B."/>
            <person name="Lu D."/>
            <person name="Skrede I."/>
            <person name="Drula E."/>
            <person name="Henrissat B."/>
            <person name="Morin E."/>
            <person name="Kohler A."/>
            <person name="Barry K."/>
            <person name="LaButti K."/>
            <person name="Morin E."/>
            <person name="Salamov A."/>
            <person name="Lipzen A."/>
            <person name="Mereny Z."/>
            <person name="Hegedus B."/>
            <person name="Baldrian P."/>
            <person name="Stursova M."/>
            <person name="Weitz H."/>
            <person name="Taylor A."/>
            <person name="Grigoriev I.V."/>
            <person name="Nagy L.G."/>
            <person name="Martin F."/>
            <person name="Kauserud H."/>
        </authorList>
    </citation>
    <scope>NUCLEOTIDE SEQUENCE</scope>
    <source>
        <strain evidence="1">CBHHK002</strain>
    </source>
</reference>
<accession>A0AAD6Z0F5</accession>
<gene>
    <name evidence="1" type="ORF">DFH08DRAFT_826468</name>
</gene>
<keyword evidence="2" id="KW-1185">Reference proteome</keyword>
<evidence type="ECO:0000313" key="1">
    <source>
        <dbReference type="EMBL" id="KAJ7302585.1"/>
    </source>
</evidence>
<dbReference type="Proteomes" id="UP001218218">
    <property type="component" value="Unassembled WGS sequence"/>
</dbReference>
<sequence length="106" mass="11497">MSALRDDLKRLRAAIDGLPASFLSSRRDGPLAAHLSPSISTLGKGFQKLPDQPPNHDHTLLCRGKHGLVCLIAHYAQIVDSGDLVLIKVRIEQLLDLIGSLPACLR</sequence>
<proteinExistence type="predicted"/>
<evidence type="ECO:0000313" key="2">
    <source>
        <dbReference type="Proteomes" id="UP001218218"/>
    </source>
</evidence>
<protein>
    <submittedName>
        <fullName evidence="1">Uncharacterized protein</fullName>
    </submittedName>
</protein>
<name>A0AAD6Z0F5_9AGAR</name>
<dbReference type="AlphaFoldDB" id="A0AAD6Z0F5"/>
<comment type="caution">
    <text evidence="1">The sequence shown here is derived from an EMBL/GenBank/DDBJ whole genome shotgun (WGS) entry which is preliminary data.</text>
</comment>
<organism evidence="1 2">
    <name type="scientific">Mycena albidolilacea</name>
    <dbReference type="NCBI Taxonomy" id="1033008"/>
    <lineage>
        <taxon>Eukaryota</taxon>
        <taxon>Fungi</taxon>
        <taxon>Dikarya</taxon>
        <taxon>Basidiomycota</taxon>
        <taxon>Agaricomycotina</taxon>
        <taxon>Agaricomycetes</taxon>
        <taxon>Agaricomycetidae</taxon>
        <taxon>Agaricales</taxon>
        <taxon>Marasmiineae</taxon>
        <taxon>Mycenaceae</taxon>
        <taxon>Mycena</taxon>
    </lineage>
</organism>